<comment type="caution">
    <text evidence="2">The sequence shown here is derived from an EMBL/GenBank/DDBJ whole genome shotgun (WGS) entry which is preliminary data.</text>
</comment>
<keyword evidence="1" id="KW-1133">Transmembrane helix</keyword>
<feature type="transmembrane region" description="Helical" evidence="1">
    <location>
        <begin position="93"/>
        <end position="113"/>
    </location>
</feature>
<feature type="transmembrane region" description="Helical" evidence="1">
    <location>
        <begin position="47"/>
        <end position="65"/>
    </location>
</feature>
<gene>
    <name evidence="2" type="ORF">C361_02294</name>
</gene>
<dbReference type="PANTHER" id="PTHR37488">
    <property type="entry name" value="DUF1275 DOMAIN-CONTAINING PROTEIN"/>
    <property type="match status" value="1"/>
</dbReference>
<dbReference type="PANTHER" id="PTHR37488:SF2">
    <property type="entry name" value="DUF1275 DOMAIN-CONTAINING PROTEIN"/>
    <property type="match status" value="1"/>
</dbReference>
<evidence type="ECO:0000313" key="2">
    <source>
        <dbReference type="EMBL" id="OXG24440.1"/>
    </source>
</evidence>
<keyword evidence="1" id="KW-0472">Membrane</keyword>
<feature type="transmembrane region" description="Helical" evidence="1">
    <location>
        <begin position="125"/>
        <end position="144"/>
    </location>
</feature>
<dbReference type="Proteomes" id="UP000199727">
    <property type="component" value="Unassembled WGS sequence"/>
</dbReference>
<organism evidence="2 3">
    <name type="scientific">Cryptococcus neoformans Tu259-1</name>
    <dbReference type="NCBI Taxonomy" id="1230072"/>
    <lineage>
        <taxon>Eukaryota</taxon>
        <taxon>Fungi</taxon>
        <taxon>Dikarya</taxon>
        <taxon>Basidiomycota</taxon>
        <taxon>Agaricomycotina</taxon>
        <taxon>Tremellomycetes</taxon>
        <taxon>Tremellales</taxon>
        <taxon>Cryptococcaceae</taxon>
        <taxon>Cryptococcus</taxon>
        <taxon>Cryptococcus neoformans species complex</taxon>
    </lineage>
</organism>
<dbReference type="Pfam" id="PF06912">
    <property type="entry name" value="DUF1275"/>
    <property type="match status" value="1"/>
</dbReference>
<feature type="transmembrane region" description="Helical" evidence="1">
    <location>
        <begin position="156"/>
        <end position="175"/>
    </location>
</feature>
<dbReference type="InterPro" id="IPR010699">
    <property type="entry name" value="DUF1275"/>
</dbReference>
<accession>A0A854QFB3</accession>
<evidence type="ECO:0008006" key="4">
    <source>
        <dbReference type="Google" id="ProtNLM"/>
    </source>
</evidence>
<keyword evidence="1" id="KW-0812">Transmembrane</keyword>
<protein>
    <recommendedName>
        <fullName evidence="4">DUF1275 domain protein</fullName>
    </recommendedName>
</protein>
<sequence>MMDGHCHRYSTASSIMCQHTGARFSPCQALNHYLQVTIKPQSLTGPLLLITFCAGALDIATYWNFGTFASNQTGNTFILITILTGLHPATADLSLTGASLLAFLVFAFIFARASVYGSPRHTTRWWLLFSFAVQNTFLVLPAALITGRKVPVQGSLAWLLLGLLAASSGIQVVMARTSGNPEIPSAMLTSPYIDFFVDPGLFAPPQRPGSRSRNVRLLYICSLVGGGFVGGGIHKLGGTLPVLWLVVALRLATMIWVCLLDRKSLDQDTEAHEIVARCV</sequence>
<evidence type="ECO:0000313" key="3">
    <source>
        <dbReference type="Proteomes" id="UP000199727"/>
    </source>
</evidence>
<name>A0A854QFB3_CRYNE</name>
<dbReference type="EMBL" id="AMKT01000032">
    <property type="protein sequence ID" value="OXG24440.1"/>
    <property type="molecule type" value="Genomic_DNA"/>
</dbReference>
<evidence type="ECO:0000256" key="1">
    <source>
        <dbReference type="SAM" id="Phobius"/>
    </source>
</evidence>
<reference evidence="2 3" key="1">
    <citation type="submission" date="2017-06" db="EMBL/GenBank/DDBJ databases">
        <title>Global population genomics of the pathogenic fungus Cryptococcus neoformans var. grubii.</title>
        <authorList>
            <person name="Cuomo C."/>
            <person name="Litvintseva A."/>
            <person name="Chen Y."/>
            <person name="Young S."/>
            <person name="Zeng Q."/>
            <person name="Chapman S."/>
            <person name="Gujja S."/>
            <person name="Saif S."/>
            <person name="Birren B."/>
        </authorList>
    </citation>
    <scope>NUCLEOTIDE SEQUENCE [LARGE SCALE GENOMIC DNA]</scope>
    <source>
        <strain evidence="2 3">Tu259-1</strain>
    </source>
</reference>
<feature type="transmembrane region" description="Helical" evidence="1">
    <location>
        <begin position="242"/>
        <end position="260"/>
    </location>
</feature>
<feature type="transmembrane region" description="Helical" evidence="1">
    <location>
        <begin position="217"/>
        <end position="236"/>
    </location>
</feature>
<proteinExistence type="predicted"/>
<dbReference type="AlphaFoldDB" id="A0A854QFB3"/>